<accession>A0AAV5RUA7</accession>
<evidence type="ECO:0000256" key="7">
    <source>
        <dbReference type="ARBA" id="ARBA00035179"/>
    </source>
</evidence>
<evidence type="ECO:0000256" key="4">
    <source>
        <dbReference type="ARBA" id="ARBA00023128"/>
    </source>
</evidence>
<protein>
    <recommendedName>
        <fullName evidence="7">Large ribosomal subunit protein mL54</fullName>
    </recommendedName>
</protein>
<keyword evidence="5" id="KW-0687">Ribonucleoprotein</keyword>
<dbReference type="InterPro" id="IPR013870">
    <property type="entry name" value="Ribosomal_mL54"/>
</dbReference>
<comment type="caution">
    <text evidence="8">The sequence shown here is derived from an EMBL/GenBank/DDBJ whole genome shotgun (WGS) entry which is preliminary data.</text>
</comment>
<dbReference type="AlphaFoldDB" id="A0AAV5RUA7"/>
<evidence type="ECO:0000256" key="6">
    <source>
        <dbReference type="ARBA" id="ARBA00033752"/>
    </source>
</evidence>
<proteinExistence type="inferred from homology"/>
<dbReference type="PANTHER" id="PTHR28595:SF1">
    <property type="entry name" value="LARGE RIBOSOMAL SUBUNIT PROTEIN ML54"/>
    <property type="match status" value="1"/>
</dbReference>
<gene>
    <name evidence="8" type="ORF">DAKH74_014190</name>
</gene>
<keyword evidence="3 8" id="KW-0689">Ribosomal protein</keyword>
<evidence type="ECO:0000313" key="8">
    <source>
        <dbReference type="EMBL" id="GMM54803.1"/>
    </source>
</evidence>
<dbReference type="EMBL" id="BTGD01000003">
    <property type="protein sequence ID" value="GMM54803.1"/>
    <property type="molecule type" value="Genomic_DNA"/>
</dbReference>
<comment type="subcellular location">
    <subcellularLocation>
        <location evidence="1">Mitochondrion</location>
    </subcellularLocation>
</comment>
<evidence type="ECO:0000256" key="1">
    <source>
        <dbReference type="ARBA" id="ARBA00004173"/>
    </source>
</evidence>
<comment type="similarity">
    <text evidence="6">Belongs to the mitochondrion-specific ribosomal protein mL54 family.</text>
</comment>
<evidence type="ECO:0000256" key="5">
    <source>
        <dbReference type="ARBA" id="ARBA00023274"/>
    </source>
</evidence>
<dbReference type="PANTHER" id="PTHR28595">
    <property type="entry name" value="39S RIBOSOMAL PROTEIN L54, MITOCHONDRIAL"/>
    <property type="match status" value="1"/>
</dbReference>
<evidence type="ECO:0000313" key="9">
    <source>
        <dbReference type="Proteomes" id="UP001377567"/>
    </source>
</evidence>
<name>A0AAV5RUA7_MAUHU</name>
<dbReference type="Proteomes" id="UP001377567">
    <property type="component" value="Unassembled WGS sequence"/>
</dbReference>
<keyword evidence="4" id="KW-0496">Mitochondrion</keyword>
<evidence type="ECO:0000256" key="2">
    <source>
        <dbReference type="ARBA" id="ARBA00022946"/>
    </source>
</evidence>
<reference evidence="8 9" key="1">
    <citation type="journal article" date="2023" name="Elife">
        <title>Identification of key yeast species and microbe-microbe interactions impacting larval growth of Drosophila in the wild.</title>
        <authorList>
            <person name="Mure A."/>
            <person name="Sugiura Y."/>
            <person name="Maeda R."/>
            <person name="Honda K."/>
            <person name="Sakurai N."/>
            <person name="Takahashi Y."/>
            <person name="Watada M."/>
            <person name="Katoh T."/>
            <person name="Gotoh A."/>
            <person name="Gotoh Y."/>
            <person name="Taniguchi I."/>
            <person name="Nakamura K."/>
            <person name="Hayashi T."/>
            <person name="Katayama T."/>
            <person name="Uemura T."/>
            <person name="Hattori Y."/>
        </authorList>
    </citation>
    <scope>NUCLEOTIDE SEQUENCE [LARGE SCALE GENOMIC DNA]</scope>
    <source>
        <strain evidence="8 9">KH-74</strain>
    </source>
</reference>
<sequence>MFKAYSSRLLSTYRPLLQKAAAEATKTEAKSSCAVGTNLNLGIKKGKAGPVALEDSEYPPWLWTVLDGHKKLGKEAQSKLTADESLDLRRKNLRKENRSKIKQNNFISQL</sequence>
<dbReference type="Pfam" id="PF08561">
    <property type="entry name" value="Ribosomal_L37"/>
    <property type="match status" value="1"/>
</dbReference>
<keyword evidence="2" id="KW-0809">Transit peptide</keyword>
<keyword evidence="9" id="KW-1185">Reference proteome</keyword>
<dbReference type="GO" id="GO:0003735">
    <property type="term" value="F:structural constituent of ribosome"/>
    <property type="evidence" value="ECO:0007669"/>
    <property type="project" value="TreeGrafter"/>
</dbReference>
<dbReference type="GO" id="GO:0005762">
    <property type="term" value="C:mitochondrial large ribosomal subunit"/>
    <property type="evidence" value="ECO:0007669"/>
    <property type="project" value="TreeGrafter"/>
</dbReference>
<evidence type="ECO:0000256" key="3">
    <source>
        <dbReference type="ARBA" id="ARBA00022980"/>
    </source>
</evidence>
<organism evidence="8 9">
    <name type="scientific">Maudiozyma humilis</name>
    <name type="common">Sour dough yeast</name>
    <name type="synonym">Kazachstania humilis</name>
    <dbReference type="NCBI Taxonomy" id="51915"/>
    <lineage>
        <taxon>Eukaryota</taxon>
        <taxon>Fungi</taxon>
        <taxon>Dikarya</taxon>
        <taxon>Ascomycota</taxon>
        <taxon>Saccharomycotina</taxon>
        <taxon>Saccharomycetes</taxon>
        <taxon>Saccharomycetales</taxon>
        <taxon>Saccharomycetaceae</taxon>
        <taxon>Maudiozyma</taxon>
    </lineage>
</organism>